<accession>A0AAN6U735</accession>
<comment type="caution">
    <text evidence="2">The sequence shown here is derived from an EMBL/GenBank/DDBJ whole genome shotgun (WGS) entry which is preliminary data.</text>
</comment>
<reference evidence="2" key="1">
    <citation type="journal article" date="2023" name="Mol. Phylogenet. Evol.">
        <title>Genome-scale phylogeny and comparative genomics of the fungal order Sordariales.</title>
        <authorList>
            <person name="Hensen N."/>
            <person name="Bonometti L."/>
            <person name="Westerberg I."/>
            <person name="Brannstrom I.O."/>
            <person name="Guillou S."/>
            <person name="Cros-Aarteil S."/>
            <person name="Calhoun S."/>
            <person name="Haridas S."/>
            <person name="Kuo A."/>
            <person name="Mondo S."/>
            <person name="Pangilinan J."/>
            <person name="Riley R."/>
            <person name="LaButti K."/>
            <person name="Andreopoulos B."/>
            <person name="Lipzen A."/>
            <person name="Chen C."/>
            <person name="Yan M."/>
            <person name="Daum C."/>
            <person name="Ng V."/>
            <person name="Clum A."/>
            <person name="Steindorff A."/>
            <person name="Ohm R.A."/>
            <person name="Martin F."/>
            <person name="Silar P."/>
            <person name="Natvig D.O."/>
            <person name="Lalanne C."/>
            <person name="Gautier V."/>
            <person name="Ament-Velasquez S.L."/>
            <person name="Kruys A."/>
            <person name="Hutchinson M.I."/>
            <person name="Powell A.J."/>
            <person name="Barry K."/>
            <person name="Miller A.N."/>
            <person name="Grigoriev I.V."/>
            <person name="Debuchy R."/>
            <person name="Gladieux P."/>
            <person name="Hiltunen Thoren M."/>
            <person name="Johannesson H."/>
        </authorList>
    </citation>
    <scope>NUCLEOTIDE SEQUENCE</scope>
    <source>
        <strain evidence="2">CBS 731.68</strain>
    </source>
</reference>
<evidence type="ECO:0000256" key="1">
    <source>
        <dbReference type="SAM" id="MobiDB-lite"/>
    </source>
</evidence>
<gene>
    <name evidence="2" type="ORF">N657DRAFT_208413</name>
</gene>
<name>A0AAN6U735_9PEZI</name>
<dbReference type="Proteomes" id="UP001302602">
    <property type="component" value="Unassembled WGS sequence"/>
</dbReference>
<evidence type="ECO:0000313" key="2">
    <source>
        <dbReference type="EMBL" id="KAK4127379.1"/>
    </source>
</evidence>
<dbReference type="EMBL" id="MU853224">
    <property type="protein sequence ID" value="KAK4127379.1"/>
    <property type="molecule type" value="Genomic_DNA"/>
</dbReference>
<feature type="compositionally biased region" description="Polar residues" evidence="1">
    <location>
        <begin position="1"/>
        <end position="15"/>
    </location>
</feature>
<feature type="region of interest" description="Disordered" evidence="1">
    <location>
        <begin position="1"/>
        <end position="109"/>
    </location>
</feature>
<protein>
    <submittedName>
        <fullName evidence="2">Uncharacterized protein</fullName>
    </submittedName>
</protein>
<dbReference type="RefSeq" id="XP_062651150.1">
    <property type="nucleotide sequence ID" value="XM_062786229.1"/>
</dbReference>
<proteinExistence type="predicted"/>
<sequence length="109" mass="11662">MPPSNGHSMMVSGSPSPRHLRSAEPVRSGRQDSSFHAAGLSFRLGHSGRCGEAVCAPRKRSRQTETRQSRPLQKRRQTGTDGVAGHLATDGPVGGTNAWPLTPPKKPRS</sequence>
<keyword evidence="3" id="KW-1185">Reference proteome</keyword>
<dbReference type="GeneID" id="87822995"/>
<dbReference type="AlphaFoldDB" id="A0AAN6U735"/>
<reference evidence="2" key="2">
    <citation type="submission" date="2023-05" db="EMBL/GenBank/DDBJ databases">
        <authorList>
            <consortium name="Lawrence Berkeley National Laboratory"/>
            <person name="Steindorff A."/>
            <person name="Hensen N."/>
            <person name="Bonometti L."/>
            <person name="Westerberg I."/>
            <person name="Brannstrom I.O."/>
            <person name="Guillou S."/>
            <person name="Cros-Aarteil S."/>
            <person name="Calhoun S."/>
            <person name="Haridas S."/>
            <person name="Kuo A."/>
            <person name="Mondo S."/>
            <person name="Pangilinan J."/>
            <person name="Riley R."/>
            <person name="Labutti K."/>
            <person name="Andreopoulos B."/>
            <person name="Lipzen A."/>
            <person name="Chen C."/>
            <person name="Yanf M."/>
            <person name="Daum C."/>
            <person name="Ng V."/>
            <person name="Clum A."/>
            <person name="Ohm R."/>
            <person name="Martin F."/>
            <person name="Silar P."/>
            <person name="Natvig D."/>
            <person name="Lalanne C."/>
            <person name="Gautier V."/>
            <person name="Ament-Velasquez S.L."/>
            <person name="Kruys A."/>
            <person name="Hutchinson M.I."/>
            <person name="Powell A.J."/>
            <person name="Barry K."/>
            <person name="Miller A.N."/>
            <person name="Grigoriev I.V."/>
            <person name="Debuchy R."/>
            <person name="Gladieux P."/>
            <person name="Thoren M.H."/>
            <person name="Johannesson H."/>
        </authorList>
    </citation>
    <scope>NUCLEOTIDE SEQUENCE</scope>
    <source>
        <strain evidence="2">CBS 731.68</strain>
    </source>
</reference>
<organism evidence="2 3">
    <name type="scientific">Parathielavia appendiculata</name>
    <dbReference type="NCBI Taxonomy" id="2587402"/>
    <lineage>
        <taxon>Eukaryota</taxon>
        <taxon>Fungi</taxon>
        <taxon>Dikarya</taxon>
        <taxon>Ascomycota</taxon>
        <taxon>Pezizomycotina</taxon>
        <taxon>Sordariomycetes</taxon>
        <taxon>Sordariomycetidae</taxon>
        <taxon>Sordariales</taxon>
        <taxon>Chaetomiaceae</taxon>
        <taxon>Parathielavia</taxon>
    </lineage>
</organism>
<feature type="compositionally biased region" description="Basic and acidic residues" evidence="1">
    <location>
        <begin position="21"/>
        <end position="30"/>
    </location>
</feature>
<evidence type="ECO:0000313" key="3">
    <source>
        <dbReference type="Proteomes" id="UP001302602"/>
    </source>
</evidence>